<evidence type="ECO:0000256" key="2">
    <source>
        <dbReference type="ARBA" id="ARBA00022475"/>
    </source>
</evidence>
<comment type="subcellular location">
    <subcellularLocation>
        <location evidence="1">Cell membrane</location>
        <topology evidence="1">Multi-pass membrane protein</topology>
    </subcellularLocation>
</comment>
<feature type="domain" description="EamA" evidence="7">
    <location>
        <begin position="7"/>
        <end position="131"/>
    </location>
</feature>
<feature type="transmembrane region" description="Helical" evidence="6">
    <location>
        <begin position="170"/>
        <end position="192"/>
    </location>
</feature>
<gene>
    <name evidence="8" type="ORF">GC250_02735</name>
</gene>
<dbReference type="InterPro" id="IPR000620">
    <property type="entry name" value="EamA_dom"/>
</dbReference>
<feature type="transmembrane region" description="Helical" evidence="6">
    <location>
        <begin position="31"/>
        <end position="52"/>
    </location>
</feature>
<evidence type="ECO:0000313" key="8">
    <source>
        <dbReference type="EMBL" id="MUN28404.1"/>
    </source>
</evidence>
<feature type="transmembrane region" description="Helical" evidence="6">
    <location>
        <begin position="139"/>
        <end position="158"/>
    </location>
</feature>
<evidence type="ECO:0000256" key="4">
    <source>
        <dbReference type="ARBA" id="ARBA00022989"/>
    </source>
</evidence>
<dbReference type="AlphaFoldDB" id="A0A6A9QIA1"/>
<dbReference type="Pfam" id="PF00892">
    <property type="entry name" value="EamA"/>
    <property type="match status" value="2"/>
</dbReference>
<protein>
    <submittedName>
        <fullName evidence="8">EamA family transporter</fullName>
    </submittedName>
</protein>
<proteinExistence type="predicted"/>
<evidence type="ECO:0000256" key="1">
    <source>
        <dbReference type="ARBA" id="ARBA00004651"/>
    </source>
</evidence>
<dbReference type="PANTHER" id="PTHR32322:SF18">
    <property type="entry name" value="S-ADENOSYLMETHIONINE_S-ADENOSYLHOMOCYSTEINE TRANSPORTER"/>
    <property type="match status" value="1"/>
</dbReference>
<accession>A0A6A9QIA1</accession>
<feature type="transmembrane region" description="Helical" evidence="6">
    <location>
        <begin position="64"/>
        <end position="84"/>
    </location>
</feature>
<evidence type="ECO:0000256" key="6">
    <source>
        <dbReference type="SAM" id="Phobius"/>
    </source>
</evidence>
<dbReference type="EMBL" id="WGGD01000005">
    <property type="protein sequence ID" value="MUN28404.1"/>
    <property type="molecule type" value="Genomic_DNA"/>
</dbReference>
<feature type="domain" description="EamA" evidence="7">
    <location>
        <begin position="139"/>
        <end position="271"/>
    </location>
</feature>
<dbReference type="RefSeq" id="WP_156016226.1">
    <property type="nucleotide sequence ID" value="NZ_WGGD01000005.1"/>
</dbReference>
<evidence type="ECO:0000259" key="7">
    <source>
        <dbReference type="Pfam" id="PF00892"/>
    </source>
</evidence>
<keyword evidence="9" id="KW-1185">Reference proteome</keyword>
<dbReference type="Proteomes" id="UP000470772">
    <property type="component" value="Unassembled WGS sequence"/>
</dbReference>
<organism evidence="8 9">
    <name type="scientific">Sulfuracidifex metallicus DSM 6482 = JCM 9184</name>
    <dbReference type="NCBI Taxonomy" id="523847"/>
    <lineage>
        <taxon>Archaea</taxon>
        <taxon>Thermoproteota</taxon>
        <taxon>Thermoprotei</taxon>
        <taxon>Sulfolobales</taxon>
        <taxon>Sulfolobaceae</taxon>
        <taxon>Sulfuracidifex</taxon>
    </lineage>
</organism>
<evidence type="ECO:0000256" key="3">
    <source>
        <dbReference type="ARBA" id="ARBA00022692"/>
    </source>
</evidence>
<sequence>MAVTPRGLRLVVLLALVWGSSYPLIKITAFYASPVIISLSRVIVSSIFFLAITRGKMQRGKNELIVGILNVALFMLLLNFGTALSSNPGLASVMIYTQPIFVLVLEKLLGTRLNKMAVIGIVIGFLGVLVSISSSNFGIGEIIALVGGLTWAGGTVFFSRKIPDSDVIKLNAFMSLISIPILIPFTPVDFYFKVSPFSFLMLISLAILAQVVGYTIWFNMVKEMGSVVASSSSLLVPVTSYFMTFIILRDLPTSLEIVGSAITLFGVYLSLSKGKDTF</sequence>
<feature type="transmembrane region" description="Helical" evidence="6">
    <location>
        <begin position="198"/>
        <end position="220"/>
    </location>
</feature>
<feature type="transmembrane region" description="Helical" evidence="6">
    <location>
        <begin position="254"/>
        <end position="271"/>
    </location>
</feature>
<keyword evidence="2" id="KW-1003">Cell membrane</keyword>
<comment type="caution">
    <text evidence="8">The sequence shown here is derived from an EMBL/GenBank/DDBJ whole genome shotgun (WGS) entry which is preliminary data.</text>
</comment>
<feature type="transmembrane region" description="Helical" evidence="6">
    <location>
        <begin position="90"/>
        <end position="109"/>
    </location>
</feature>
<evidence type="ECO:0000313" key="9">
    <source>
        <dbReference type="Proteomes" id="UP000470772"/>
    </source>
</evidence>
<dbReference type="GO" id="GO:0005886">
    <property type="term" value="C:plasma membrane"/>
    <property type="evidence" value="ECO:0007669"/>
    <property type="project" value="UniProtKB-SubCell"/>
</dbReference>
<dbReference type="InterPro" id="IPR050638">
    <property type="entry name" value="AA-Vitamin_Transporters"/>
</dbReference>
<feature type="transmembrane region" description="Helical" evidence="6">
    <location>
        <begin position="116"/>
        <end position="133"/>
    </location>
</feature>
<feature type="transmembrane region" description="Helical" evidence="6">
    <location>
        <begin position="7"/>
        <end position="25"/>
    </location>
</feature>
<keyword evidence="5 6" id="KW-0472">Membrane</keyword>
<name>A0A6A9QIA1_SULME</name>
<keyword evidence="4 6" id="KW-1133">Transmembrane helix</keyword>
<dbReference type="PANTHER" id="PTHR32322">
    <property type="entry name" value="INNER MEMBRANE TRANSPORTER"/>
    <property type="match status" value="1"/>
</dbReference>
<dbReference type="InterPro" id="IPR037185">
    <property type="entry name" value="EmrE-like"/>
</dbReference>
<feature type="transmembrane region" description="Helical" evidence="6">
    <location>
        <begin position="227"/>
        <end position="248"/>
    </location>
</feature>
<reference evidence="8 9" key="1">
    <citation type="submission" date="2019-10" db="EMBL/GenBank/DDBJ databases">
        <title>Sequencing and Assembly of Multiple Reported Metal-Biooxidizing Members of the Extremely Thermoacidophilic Archaeal Family Sulfolobaceae.</title>
        <authorList>
            <person name="Counts J.A."/>
            <person name="Kelly R.M."/>
        </authorList>
    </citation>
    <scope>NUCLEOTIDE SEQUENCE [LARGE SCALE GENOMIC DNA]</scope>
    <source>
        <strain evidence="8 9">DSM 6482</strain>
    </source>
</reference>
<dbReference type="SUPFAM" id="SSF103481">
    <property type="entry name" value="Multidrug resistance efflux transporter EmrE"/>
    <property type="match status" value="2"/>
</dbReference>
<evidence type="ECO:0000256" key="5">
    <source>
        <dbReference type="ARBA" id="ARBA00023136"/>
    </source>
</evidence>
<keyword evidence="3 6" id="KW-0812">Transmembrane</keyword>